<keyword evidence="2" id="KW-1185">Reference proteome</keyword>
<accession>A0A6J3M0B0</accession>
<protein>
    <submittedName>
        <fullName evidence="3">Uncharacterized protein</fullName>
    </submittedName>
</protein>
<evidence type="ECO:0000256" key="1">
    <source>
        <dbReference type="SAM" id="MobiDB-lite"/>
    </source>
</evidence>
<name>A0A6J3M0B0_9PEZI</name>
<proteinExistence type="predicted"/>
<evidence type="ECO:0000313" key="3">
    <source>
        <dbReference type="RefSeq" id="XP_033458487.1"/>
    </source>
</evidence>
<gene>
    <name evidence="3" type="ORF">K489DRAFT_381443</name>
</gene>
<dbReference type="Proteomes" id="UP000504637">
    <property type="component" value="Unplaced"/>
</dbReference>
<reference evidence="3" key="1">
    <citation type="submission" date="2020-01" db="EMBL/GenBank/DDBJ databases">
        <authorList>
            <consortium name="DOE Joint Genome Institute"/>
            <person name="Haridas S."/>
            <person name="Albert R."/>
            <person name="Binder M."/>
            <person name="Bloem J."/>
            <person name="Labutti K."/>
            <person name="Salamov A."/>
            <person name="Andreopoulos B."/>
            <person name="Baker S.E."/>
            <person name="Barry K."/>
            <person name="Bills G."/>
            <person name="Bluhm B.H."/>
            <person name="Cannon C."/>
            <person name="Castanera R."/>
            <person name="Culley D.E."/>
            <person name="Daum C."/>
            <person name="Ezra D."/>
            <person name="Gonzalez J.B."/>
            <person name="Henrissat B."/>
            <person name="Kuo A."/>
            <person name="Liang C."/>
            <person name="Lipzen A."/>
            <person name="Lutzoni F."/>
            <person name="Magnuson J."/>
            <person name="Mondo S."/>
            <person name="Nolan M."/>
            <person name="Ohm R."/>
            <person name="Pangilinan J."/>
            <person name="Park H.-J."/>
            <person name="Ramirez L."/>
            <person name="Alfaro M."/>
            <person name="Sun H."/>
            <person name="Tritt A."/>
            <person name="Yoshinaga Y."/>
            <person name="Zwiers L.-H."/>
            <person name="Turgeon B.G."/>
            <person name="Goodwin S.B."/>
            <person name="Spatafora J.W."/>
            <person name="Crous P.W."/>
            <person name="Grigoriev I.V."/>
        </authorList>
    </citation>
    <scope>NUCLEOTIDE SEQUENCE</scope>
    <source>
        <strain evidence="3">CBS 342.82</strain>
    </source>
</reference>
<reference evidence="3" key="2">
    <citation type="submission" date="2020-04" db="EMBL/GenBank/DDBJ databases">
        <authorList>
            <consortium name="NCBI Genome Project"/>
        </authorList>
    </citation>
    <scope>NUCLEOTIDE SEQUENCE</scope>
    <source>
        <strain evidence="3">CBS 342.82</strain>
    </source>
</reference>
<dbReference type="GeneID" id="54362926"/>
<reference evidence="3" key="3">
    <citation type="submission" date="2025-08" db="UniProtKB">
        <authorList>
            <consortium name="RefSeq"/>
        </authorList>
    </citation>
    <scope>IDENTIFICATION</scope>
    <source>
        <strain evidence="3">CBS 342.82</strain>
    </source>
</reference>
<evidence type="ECO:0000313" key="2">
    <source>
        <dbReference type="Proteomes" id="UP000504637"/>
    </source>
</evidence>
<dbReference type="RefSeq" id="XP_033458487.1">
    <property type="nucleotide sequence ID" value="XM_033605126.1"/>
</dbReference>
<dbReference type="AlphaFoldDB" id="A0A6J3M0B0"/>
<organism evidence="3">
    <name type="scientific">Dissoconium aciculare CBS 342.82</name>
    <dbReference type="NCBI Taxonomy" id="1314786"/>
    <lineage>
        <taxon>Eukaryota</taxon>
        <taxon>Fungi</taxon>
        <taxon>Dikarya</taxon>
        <taxon>Ascomycota</taxon>
        <taxon>Pezizomycotina</taxon>
        <taxon>Dothideomycetes</taxon>
        <taxon>Dothideomycetidae</taxon>
        <taxon>Mycosphaerellales</taxon>
        <taxon>Dissoconiaceae</taxon>
        <taxon>Dissoconium</taxon>
    </lineage>
</organism>
<sequence length="223" mass="25027">MSSLRRPQTVNSTNRWLTSEEYWQKLSTDLLRPGKYSAAMDRMRRLDAAGRIMETVEGDEPIRPCSWCSEHKLYCKVLRNPPVQSDIRCAHCHSSGVGACDAQHAAPIESVLPSGRHRDDSSPPTSELSTGDDVIETDPTRSIGSQISEAKSEHQAQPPQIVELSLDEFLAQVRTEVKEEIRRDNAVLIPALMEQIKGELCAEMQDQFRSMIGESHNEITSRL</sequence>
<feature type="region of interest" description="Disordered" evidence="1">
    <location>
        <begin position="112"/>
        <end position="139"/>
    </location>
</feature>